<evidence type="ECO:0000259" key="1">
    <source>
        <dbReference type="Pfam" id="PF08669"/>
    </source>
</evidence>
<evidence type="ECO:0000313" key="3">
    <source>
        <dbReference type="Proteomes" id="UP001381693"/>
    </source>
</evidence>
<comment type="caution">
    <text evidence="2">The sequence shown here is derived from an EMBL/GenBank/DDBJ whole genome shotgun (WGS) entry which is preliminary data.</text>
</comment>
<dbReference type="InterPro" id="IPR013977">
    <property type="entry name" value="GcvT_C"/>
</dbReference>
<sequence length="57" mass="6146">VTSGCPAPSLGNNVAMAFVPTNLSKIGTPLVVQVRKKNIPAVVTKMPFVKCHYYVMK</sequence>
<protein>
    <recommendedName>
        <fullName evidence="1">Aminomethyltransferase C-terminal domain-containing protein</fullName>
    </recommendedName>
</protein>
<proteinExistence type="predicted"/>
<accession>A0AAN9A0R8</accession>
<dbReference type="Gene3D" id="2.40.30.110">
    <property type="entry name" value="Aminomethyltransferase beta-barrel domains"/>
    <property type="match status" value="1"/>
</dbReference>
<dbReference type="PANTHER" id="PTHR43757">
    <property type="entry name" value="AMINOMETHYLTRANSFERASE"/>
    <property type="match status" value="1"/>
</dbReference>
<reference evidence="2 3" key="1">
    <citation type="submission" date="2023-11" db="EMBL/GenBank/DDBJ databases">
        <title>Halocaridina rubra genome assembly.</title>
        <authorList>
            <person name="Smith C."/>
        </authorList>
    </citation>
    <scope>NUCLEOTIDE SEQUENCE [LARGE SCALE GENOMIC DNA]</scope>
    <source>
        <strain evidence="2">EP-1</strain>
        <tissue evidence="2">Whole</tissue>
    </source>
</reference>
<dbReference type="GO" id="GO:0005739">
    <property type="term" value="C:mitochondrion"/>
    <property type="evidence" value="ECO:0007669"/>
    <property type="project" value="TreeGrafter"/>
</dbReference>
<gene>
    <name evidence="2" type="ORF">SK128_013622</name>
</gene>
<feature type="non-terminal residue" evidence="2">
    <location>
        <position position="1"/>
    </location>
</feature>
<evidence type="ECO:0000313" key="2">
    <source>
        <dbReference type="EMBL" id="KAK7076011.1"/>
    </source>
</evidence>
<dbReference type="InterPro" id="IPR029043">
    <property type="entry name" value="GcvT/YgfZ_C"/>
</dbReference>
<dbReference type="Pfam" id="PF08669">
    <property type="entry name" value="GCV_T_C"/>
    <property type="match status" value="1"/>
</dbReference>
<dbReference type="AlphaFoldDB" id="A0AAN9A0R8"/>
<dbReference type="PANTHER" id="PTHR43757:SF16">
    <property type="entry name" value="AMINOMETHYLTRANSFERASE, MITOCHONDRIAL"/>
    <property type="match status" value="1"/>
</dbReference>
<dbReference type="EMBL" id="JAXCGZ010009919">
    <property type="protein sequence ID" value="KAK7076011.1"/>
    <property type="molecule type" value="Genomic_DNA"/>
</dbReference>
<dbReference type="SUPFAM" id="SSF101790">
    <property type="entry name" value="Aminomethyltransferase beta-barrel domain"/>
    <property type="match status" value="1"/>
</dbReference>
<dbReference type="InterPro" id="IPR028896">
    <property type="entry name" value="GcvT/YgfZ/DmdA"/>
</dbReference>
<keyword evidence="3" id="KW-1185">Reference proteome</keyword>
<feature type="domain" description="Aminomethyltransferase C-terminal" evidence="1">
    <location>
        <begin position="1"/>
        <end position="50"/>
    </location>
</feature>
<name>A0AAN9A0R8_HALRR</name>
<organism evidence="2 3">
    <name type="scientific">Halocaridina rubra</name>
    <name type="common">Hawaiian red shrimp</name>
    <dbReference type="NCBI Taxonomy" id="373956"/>
    <lineage>
        <taxon>Eukaryota</taxon>
        <taxon>Metazoa</taxon>
        <taxon>Ecdysozoa</taxon>
        <taxon>Arthropoda</taxon>
        <taxon>Crustacea</taxon>
        <taxon>Multicrustacea</taxon>
        <taxon>Malacostraca</taxon>
        <taxon>Eumalacostraca</taxon>
        <taxon>Eucarida</taxon>
        <taxon>Decapoda</taxon>
        <taxon>Pleocyemata</taxon>
        <taxon>Caridea</taxon>
        <taxon>Atyoidea</taxon>
        <taxon>Atyidae</taxon>
        <taxon>Halocaridina</taxon>
    </lineage>
</organism>
<dbReference type="Proteomes" id="UP001381693">
    <property type="component" value="Unassembled WGS sequence"/>
</dbReference>